<evidence type="ECO:0000256" key="3">
    <source>
        <dbReference type="ARBA" id="ARBA00021423"/>
    </source>
</evidence>
<keyword evidence="10" id="KW-0547">Nucleotide-binding</keyword>
<evidence type="ECO:0000256" key="11">
    <source>
        <dbReference type="ARBA" id="ARBA00023212"/>
    </source>
</evidence>
<dbReference type="PANTHER" id="PTHR14983:SF1">
    <property type="entry name" value="CILIOGENESIS AND PLANAR POLARITY EFFECTOR 2"/>
    <property type="match status" value="1"/>
</dbReference>
<organism evidence="15 16">
    <name type="scientific">Acanthaster planci</name>
    <name type="common">Crown-of-thorns starfish</name>
    <dbReference type="NCBI Taxonomy" id="133434"/>
    <lineage>
        <taxon>Eukaryota</taxon>
        <taxon>Metazoa</taxon>
        <taxon>Echinodermata</taxon>
        <taxon>Eleutherozoa</taxon>
        <taxon>Asterozoa</taxon>
        <taxon>Asteroidea</taxon>
        <taxon>Valvatacea</taxon>
        <taxon>Valvatida</taxon>
        <taxon>Acanthasteridae</taxon>
        <taxon>Acanthaster</taxon>
    </lineage>
</organism>
<keyword evidence="15" id="KW-1185">Reference proteome</keyword>
<evidence type="ECO:0000256" key="12">
    <source>
        <dbReference type="ARBA" id="ARBA00023273"/>
    </source>
</evidence>
<dbReference type="InterPro" id="IPR039677">
    <property type="entry name" value="RSG1"/>
</dbReference>
<keyword evidence="4" id="KW-0813">Transport</keyword>
<evidence type="ECO:0000256" key="1">
    <source>
        <dbReference type="ARBA" id="ARBA00004120"/>
    </source>
</evidence>
<evidence type="ECO:0000313" key="16">
    <source>
        <dbReference type="RefSeq" id="XP_022090316.1"/>
    </source>
</evidence>
<dbReference type="GO" id="GO:0006887">
    <property type="term" value="P:exocytosis"/>
    <property type="evidence" value="ECO:0007669"/>
    <property type="project" value="UniProtKB-KW"/>
</dbReference>
<evidence type="ECO:0000256" key="14">
    <source>
        <dbReference type="SAM" id="MobiDB-lite"/>
    </source>
</evidence>
<accession>A0A8B7YF89</accession>
<keyword evidence="5" id="KW-0268">Exocytosis</keyword>
<dbReference type="RefSeq" id="XP_022090316.1">
    <property type="nucleotide sequence ID" value="XM_022234624.1"/>
</dbReference>
<keyword evidence="8" id="KW-0653">Protein transport</keyword>
<keyword evidence="10" id="KW-0342">GTP-binding</keyword>
<dbReference type="AlphaFoldDB" id="A0A8B7YF89"/>
<comment type="similarity">
    <text evidence="2">Belongs to the small GTPase superfamily. Rab family.</text>
</comment>
<dbReference type="KEGG" id="aplc:110979096"/>
<dbReference type="Gene3D" id="3.40.50.300">
    <property type="entry name" value="P-loop containing nucleotide triphosphate hydrolases"/>
    <property type="match status" value="1"/>
</dbReference>
<evidence type="ECO:0000313" key="15">
    <source>
        <dbReference type="Proteomes" id="UP000694845"/>
    </source>
</evidence>
<dbReference type="Proteomes" id="UP000694845">
    <property type="component" value="Unplaced"/>
</dbReference>
<evidence type="ECO:0000256" key="10">
    <source>
        <dbReference type="ARBA" id="ARBA00023134"/>
    </source>
</evidence>
<name>A0A8B7YF89_ACAPL</name>
<evidence type="ECO:0000256" key="9">
    <source>
        <dbReference type="ARBA" id="ARBA00023069"/>
    </source>
</evidence>
<feature type="region of interest" description="Disordered" evidence="14">
    <location>
        <begin position="265"/>
        <end position="287"/>
    </location>
</feature>
<dbReference type="GO" id="GO:0003924">
    <property type="term" value="F:GTPase activity"/>
    <property type="evidence" value="ECO:0007669"/>
    <property type="project" value="InterPro"/>
</dbReference>
<dbReference type="Pfam" id="PF00071">
    <property type="entry name" value="Ras"/>
    <property type="match status" value="1"/>
</dbReference>
<proteinExistence type="inferred from homology"/>
<feature type="compositionally biased region" description="Basic and acidic residues" evidence="14">
    <location>
        <begin position="265"/>
        <end position="279"/>
    </location>
</feature>
<evidence type="ECO:0000256" key="5">
    <source>
        <dbReference type="ARBA" id="ARBA00022483"/>
    </source>
</evidence>
<dbReference type="GO" id="GO:0005525">
    <property type="term" value="F:GTP binding"/>
    <property type="evidence" value="ECO:0007669"/>
    <property type="project" value="UniProtKB-KW"/>
</dbReference>
<dbReference type="PANTHER" id="PTHR14983">
    <property type="entry name" value="CILIOGENESIS AND PLANAR POLARITY EFFECTOR 2"/>
    <property type="match status" value="1"/>
</dbReference>
<dbReference type="GeneID" id="110979096"/>
<dbReference type="InterPro" id="IPR001806">
    <property type="entry name" value="Small_GTPase"/>
</dbReference>
<evidence type="ECO:0000256" key="4">
    <source>
        <dbReference type="ARBA" id="ARBA00022448"/>
    </source>
</evidence>
<keyword evidence="6" id="KW-0963">Cytoplasm</keyword>
<sequence length="287" mass="32353">MCVPKCTIAMALEKLYGDQFDSTWLKTSIGREYFASIVRKGKRRIYGSLERPSLPPHLIPELVSYKVFLSGKAGVGKTSTVAKLVGIPVPTTHSETPGIVTSTVYWPVKLLHPDKVLLFCLQFWDAGDNAIRKFEHILPACKRGADAILNLFSFTDRQSFEDLQSQMSHSARSGEHAIRMVVGTKYDLYSNSEITSRELQDFQEQWKVPILKIKNSSKPAGNELLYSVDNMQEVNEVAAVMNSLLEYIWTQKKISTGELRPEDIVTKTEVDGRDDRQSSEELEASYV</sequence>
<evidence type="ECO:0000256" key="6">
    <source>
        <dbReference type="ARBA" id="ARBA00022490"/>
    </source>
</evidence>
<dbReference type="GO" id="GO:0030030">
    <property type="term" value="P:cell projection organization"/>
    <property type="evidence" value="ECO:0007669"/>
    <property type="project" value="UniProtKB-KW"/>
</dbReference>
<dbReference type="GO" id="GO:0015031">
    <property type="term" value="P:protein transport"/>
    <property type="evidence" value="ECO:0007669"/>
    <property type="project" value="UniProtKB-KW"/>
</dbReference>
<dbReference type="InterPro" id="IPR027417">
    <property type="entry name" value="P-loop_NTPase"/>
</dbReference>
<dbReference type="CTD" id="79363"/>
<dbReference type="SMART" id="SM00175">
    <property type="entry name" value="RAB"/>
    <property type="match status" value="1"/>
</dbReference>
<comment type="subcellular location">
    <subcellularLocation>
        <location evidence="1">Cytoplasm</location>
        <location evidence="1">Cytoskeleton</location>
        <location evidence="1">Cilium basal body</location>
    </subcellularLocation>
</comment>
<protein>
    <recommendedName>
        <fullName evidence="3">Ciliogenesis and planar polarity effector 2</fullName>
    </recommendedName>
    <alternativeName>
        <fullName evidence="13">REM2- and Rab-like small GTPase 1</fullName>
    </alternativeName>
</protein>
<keyword evidence="11" id="KW-0206">Cytoskeleton</keyword>
<evidence type="ECO:0000256" key="7">
    <source>
        <dbReference type="ARBA" id="ARBA00022794"/>
    </source>
</evidence>
<evidence type="ECO:0000256" key="13">
    <source>
        <dbReference type="ARBA" id="ARBA00030243"/>
    </source>
</evidence>
<reference evidence="16" key="1">
    <citation type="submission" date="2025-08" db="UniProtKB">
        <authorList>
            <consortium name="RefSeq"/>
        </authorList>
    </citation>
    <scope>IDENTIFICATION</scope>
</reference>
<keyword evidence="7" id="KW-0970">Cilium biogenesis/degradation</keyword>
<dbReference type="PROSITE" id="PS51419">
    <property type="entry name" value="RAB"/>
    <property type="match status" value="1"/>
</dbReference>
<evidence type="ECO:0000256" key="2">
    <source>
        <dbReference type="ARBA" id="ARBA00006270"/>
    </source>
</evidence>
<keyword evidence="9" id="KW-0969">Cilium</keyword>
<gene>
    <name evidence="16" type="primary">LOC110979096</name>
</gene>
<keyword evidence="12" id="KW-0966">Cell projection</keyword>
<dbReference type="OrthoDB" id="10266641at2759"/>
<evidence type="ECO:0000256" key="8">
    <source>
        <dbReference type="ARBA" id="ARBA00022927"/>
    </source>
</evidence>
<dbReference type="SUPFAM" id="SSF52540">
    <property type="entry name" value="P-loop containing nucleoside triphosphate hydrolases"/>
    <property type="match status" value="1"/>
</dbReference>